<gene>
    <name evidence="1" type="ORF">CXB51_036076</name>
</gene>
<sequence length="66" mass="7604">MVLRPSIILPPYFSRSHYKKARSALFEDKPEGFTTLKPWNPHYDFDFYQEQLVAVTEVSGLGSAPE</sequence>
<dbReference type="Proteomes" id="UP000701853">
    <property type="component" value="Chromosome 13"/>
</dbReference>
<proteinExistence type="predicted"/>
<reference evidence="1 2" key="1">
    <citation type="journal article" date="2021" name="bioRxiv">
        <title>The Gossypium anomalum genome as a resource for cotton improvement and evolutionary analysis of hybrid incompatibility.</title>
        <authorList>
            <person name="Grover C.E."/>
            <person name="Yuan D."/>
            <person name="Arick M.A."/>
            <person name="Miller E.R."/>
            <person name="Hu G."/>
            <person name="Peterson D.G."/>
            <person name="Wendel J.F."/>
            <person name="Udall J.A."/>
        </authorList>
    </citation>
    <scope>NUCLEOTIDE SEQUENCE [LARGE SCALE GENOMIC DNA]</scope>
    <source>
        <strain evidence="1">JFW-Udall</strain>
        <tissue evidence="1">Leaf</tissue>
    </source>
</reference>
<evidence type="ECO:0000313" key="2">
    <source>
        <dbReference type="Proteomes" id="UP000701853"/>
    </source>
</evidence>
<dbReference type="AlphaFoldDB" id="A0A8J6CE66"/>
<comment type="caution">
    <text evidence="1">The sequence shown here is derived from an EMBL/GenBank/DDBJ whole genome shotgun (WGS) entry which is preliminary data.</text>
</comment>
<name>A0A8J6CE66_9ROSI</name>
<protein>
    <submittedName>
        <fullName evidence="1">Uncharacterized protein</fullName>
    </submittedName>
</protein>
<dbReference type="EMBL" id="JAHUZN010000013">
    <property type="protein sequence ID" value="KAG8471712.1"/>
    <property type="molecule type" value="Genomic_DNA"/>
</dbReference>
<organism evidence="1 2">
    <name type="scientific">Gossypium anomalum</name>
    <dbReference type="NCBI Taxonomy" id="47600"/>
    <lineage>
        <taxon>Eukaryota</taxon>
        <taxon>Viridiplantae</taxon>
        <taxon>Streptophyta</taxon>
        <taxon>Embryophyta</taxon>
        <taxon>Tracheophyta</taxon>
        <taxon>Spermatophyta</taxon>
        <taxon>Magnoliopsida</taxon>
        <taxon>eudicotyledons</taxon>
        <taxon>Gunneridae</taxon>
        <taxon>Pentapetalae</taxon>
        <taxon>rosids</taxon>
        <taxon>malvids</taxon>
        <taxon>Malvales</taxon>
        <taxon>Malvaceae</taxon>
        <taxon>Malvoideae</taxon>
        <taxon>Gossypium</taxon>
    </lineage>
</organism>
<keyword evidence="2" id="KW-1185">Reference proteome</keyword>
<evidence type="ECO:0000313" key="1">
    <source>
        <dbReference type="EMBL" id="KAG8471712.1"/>
    </source>
</evidence>
<accession>A0A8J6CE66</accession>